<sequence length="161" mass="17635">MTPATLAKSGTEHGHQAALFAYCAVAYLHGFDAADEWSNGGTLPKRSPDAPPAVPALQWFHAIHNQGHGDKVRGANAKAEGVRKGVADTFLPWPNAGWHGLYIEMKKPTERPKSETAKGGVSDEQRDFGEYAREVGYGWAVCYGWEHAVSCLRSYIEWPNP</sequence>
<reference evidence="1 2" key="1">
    <citation type="submission" date="2020-02" db="EMBL/GenBank/DDBJ databases">
        <title>Pseudomonas aeruginosa Phage Cocktails: Rational Design and Efficacy against Mouse Wound and Septic Infections.</title>
        <authorList>
            <person name="Jacobs A.C."/>
            <person name="Freyberger H.R."/>
            <person name="Farlow J."/>
            <person name="Watters C.M."/>
            <person name="He Y."/>
            <person name="Ward A.M."/>
            <person name="Engeman E.T."/>
            <person name="Alamneh Y.A."/>
            <person name="Sergueev K.V."/>
            <person name="Simons M.P."/>
            <person name="Tyner S.D."/>
            <person name="Nikolich M.P."/>
            <person name="Filippov A."/>
        </authorList>
    </citation>
    <scope>NUCLEOTIDE SEQUENCE [LARGE SCALE GENOMIC DNA]</scope>
</reference>
<evidence type="ECO:0000313" key="2">
    <source>
        <dbReference type="Proteomes" id="UP000502588"/>
    </source>
</evidence>
<protein>
    <submittedName>
        <fullName evidence="1">Uncharacterized protein</fullName>
    </submittedName>
</protein>
<dbReference type="Proteomes" id="UP000502588">
    <property type="component" value="Segment"/>
</dbReference>
<dbReference type="Gene3D" id="3.40.1350.10">
    <property type="match status" value="1"/>
</dbReference>
<proteinExistence type="predicted"/>
<organism evidence="1 2">
    <name type="scientific">Pseudomonas phage Epa40</name>
    <dbReference type="NCBI Taxonomy" id="2719198"/>
    <lineage>
        <taxon>Viruses</taxon>
        <taxon>Duplodnaviria</taxon>
        <taxon>Heunggongvirae</taxon>
        <taxon>Uroviricota</taxon>
        <taxon>Caudoviricetes</taxon>
        <taxon>Jondennisvirinae</taxon>
        <taxon>Septimatrevirus</taxon>
        <taxon>Septimatrevirus epa40</taxon>
    </lineage>
</organism>
<evidence type="ECO:0000313" key="1">
    <source>
        <dbReference type="EMBL" id="QIQ66027.1"/>
    </source>
</evidence>
<keyword evidence="2" id="KW-1185">Reference proteome</keyword>
<name>A0A6G9LKU8_9CAUD</name>
<gene>
    <name evidence="1" type="ORF">40_00040</name>
</gene>
<dbReference type="InterPro" id="IPR011856">
    <property type="entry name" value="tRNA_endonuc-like_dom_sf"/>
</dbReference>
<dbReference type="GO" id="GO:0003676">
    <property type="term" value="F:nucleic acid binding"/>
    <property type="evidence" value="ECO:0007669"/>
    <property type="project" value="InterPro"/>
</dbReference>
<accession>A0A6G9LKU8</accession>
<dbReference type="EMBL" id="MT118304">
    <property type="protein sequence ID" value="QIQ66027.1"/>
    <property type="molecule type" value="Genomic_DNA"/>
</dbReference>